<dbReference type="Pfam" id="PF01074">
    <property type="entry name" value="Glyco_hydro_38N"/>
    <property type="match status" value="1"/>
</dbReference>
<dbReference type="OMA" id="WHERERF"/>
<dbReference type="OrthoDB" id="10261055at2759"/>
<evidence type="ECO:0000256" key="5">
    <source>
        <dbReference type="ARBA" id="ARBA00022801"/>
    </source>
</evidence>
<evidence type="ECO:0000259" key="7">
    <source>
        <dbReference type="SMART" id="SM00872"/>
    </source>
</evidence>
<dbReference type="Gene3D" id="1.20.1270.50">
    <property type="entry name" value="Glycoside hydrolase family 38, central domain"/>
    <property type="match status" value="1"/>
</dbReference>
<dbReference type="FunFam" id="3.20.110.10:FF:000002">
    <property type="entry name" value="alpha-mannosidase 2C1 isoform X1"/>
    <property type="match status" value="1"/>
</dbReference>
<dbReference type="InterPro" id="IPR037094">
    <property type="entry name" value="Glyco_hydro_38_cen_sf"/>
</dbReference>
<evidence type="ECO:0000256" key="2">
    <source>
        <dbReference type="ARBA" id="ARBA00009792"/>
    </source>
</evidence>
<keyword evidence="9" id="KW-1185">Reference proteome</keyword>
<proteinExistence type="inferred from homology"/>
<dbReference type="SMART" id="SM00872">
    <property type="entry name" value="Alpha-mann_mid"/>
    <property type="match status" value="1"/>
</dbReference>
<dbReference type="InterPro" id="IPR011330">
    <property type="entry name" value="Glyco_hydro/deAcase_b/a-brl"/>
</dbReference>
<dbReference type="Gene3D" id="2.70.98.30">
    <property type="entry name" value="Golgi alpha-mannosidase II, domain 4"/>
    <property type="match status" value="1"/>
</dbReference>
<accession>A0A226E549</accession>
<dbReference type="AlphaFoldDB" id="A0A226E549"/>
<evidence type="ECO:0000256" key="3">
    <source>
        <dbReference type="ARBA" id="ARBA00012752"/>
    </source>
</evidence>
<feature type="domain" description="Glycoside hydrolase family 38 central" evidence="7">
    <location>
        <begin position="531"/>
        <end position="614"/>
    </location>
</feature>
<dbReference type="Pfam" id="PF22907">
    <property type="entry name" value="Ams1-like_1st"/>
    <property type="match status" value="1"/>
</dbReference>
<sequence length="1090" mass="123797">MALNEVRAPMHKNKQTTMGRISGFYSSGSLFKDINLSSKIYEKESHPFTVLEHFPISGPHGSWTEYTKQDIIEARYVPVNTGDQFGPTWTTHWFHVTFNAPPASWTAKELHLRFVSGSEACVYEKQGNNLVVLQGISPGYREEYIVTKSYDPANLPLLEYYIEMACNTMFGAGRTGDGSIAPPDDNRFWTLSTVDIAIFNRENFNLLIDIEQLHGMSEHMSEDHIGYQAMFVANEMVTQFSLGNAAKARELASAFFAEGTGTKAHTLYAMGHCHIDSAWLWPYDETIRKCARSFSAQLGLMEEYPEYKFVCSSAQQYAWVQEYYPDLFLKIKNKITSGQFVPVGGTWVEMDGNIPNGEAFMRQYYYGQKYFEKEFGVLSKEFWLPDTFGYSAQIPQMLKHVKINRFLTQKMSWSLVNKFPNHNFWWEGIDGTQVMVHFPPGDSYNMNCTVNEFLNSRNNSLDKGRSNTGVFLYGWGDGGGGPTRTMIERIKRVQDVDGMPKVKFSDSNEFFDELEKESDKFYRWVGELYLELHNGTYTSQARIKWYNRKGEFLFREVEHQMAMAYAKGLVSQALINADMATVDACWKDFLLNQFHDVLPGSCIEFVAQDAWKYYEKLFTSLMELRSQYNARIVGLAGNNRAVYNCLPWQTKSVIFMKPPVAPVVGPNVQEVILDPTEEFENQGEGRFRVPNTFYAALVTMRPSGYSLFVDEVTSVPVAFQSSAPNLGTFTNGQLTLEVDIVNGHPVERLFFDGNNKLPAFNDYLEIGVSPGMLYFYDDVPLFWDAWDVMDYHLETRREPPNLVTTHPVATFAEGNIVGGYKWGATFGNGSSFVRYTIMRADSPMVEYYTIVDWKEDHKMLKAEFAMDVLSRDASFEIQYGHASRPTHMNTSWDMAKFEVCGHKWMDISQADKGVTVITDSKYGWHVRDNHVQLSLLKSPKNPDANCDMHKHYIYYAVMPHKGSFQNAGVIQKAYELNVHGSNNVPLIPTNMSQDTIPASFVTTSNPAVVVEAVKVSNATDSTTDTICIRLYEAYGGYAKTDISLSGFTVDKVFESNGLEDEGGEEVPVPGGKFNVTFKPFQIRSFLVTFV</sequence>
<evidence type="ECO:0000313" key="9">
    <source>
        <dbReference type="Proteomes" id="UP000198287"/>
    </source>
</evidence>
<dbReference type="InterPro" id="IPR011013">
    <property type="entry name" value="Gal_mutarotase_sf_dom"/>
</dbReference>
<dbReference type="Pfam" id="PF17677">
    <property type="entry name" value="Glyco_hydro38C2"/>
    <property type="match status" value="1"/>
</dbReference>
<keyword evidence="4" id="KW-0479">Metal-binding</keyword>
<dbReference type="SUPFAM" id="SSF74650">
    <property type="entry name" value="Galactose mutarotase-like"/>
    <property type="match status" value="1"/>
</dbReference>
<reference evidence="8 9" key="1">
    <citation type="submission" date="2015-12" db="EMBL/GenBank/DDBJ databases">
        <title>The genome of Folsomia candida.</title>
        <authorList>
            <person name="Faddeeva A."/>
            <person name="Derks M.F."/>
            <person name="Anvar Y."/>
            <person name="Smit S."/>
            <person name="Van Straalen N."/>
            <person name="Roelofs D."/>
        </authorList>
    </citation>
    <scope>NUCLEOTIDE SEQUENCE [LARGE SCALE GENOMIC DNA]</scope>
    <source>
        <strain evidence="8 9">VU population</strain>
        <tissue evidence="8">Whole body</tissue>
    </source>
</reference>
<dbReference type="EMBL" id="LNIX01000007">
    <property type="protein sequence ID" value="OXA52001.1"/>
    <property type="molecule type" value="Genomic_DNA"/>
</dbReference>
<dbReference type="PANTHER" id="PTHR46017:SF1">
    <property type="entry name" value="ALPHA-MANNOSIDASE 2C1"/>
    <property type="match status" value="1"/>
</dbReference>
<dbReference type="InterPro" id="IPR054723">
    <property type="entry name" value="Ams1-like_N"/>
</dbReference>
<dbReference type="GO" id="GO:0030246">
    <property type="term" value="F:carbohydrate binding"/>
    <property type="evidence" value="ECO:0007669"/>
    <property type="project" value="InterPro"/>
</dbReference>
<evidence type="ECO:0000256" key="6">
    <source>
        <dbReference type="ARBA" id="ARBA00023295"/>
    </source>
</evidence>
<organism evidence="8 9">
    <name type="scientific">Folsomia candida</name>
    <name type="common">Springtail</name>
    <dbReference type="NCBI Taxonomy" id="158441"/>
    <lineage>
        <taxon>Eukaryota</taxon>
        <taxon>Metazoa</taxon>
        <taxon>Ecdysozoa</taxon>
        <taxon>Arthropoda</taxon>
        <taxon>Hexapoda</taxon>
        <taxon>Collembola</taxon>
        <taxon>Entomobryomorpha</taxon>
        <taxon>Isotomoidea</taxon>
        <taxon>Isotomidae</taxon>
        <taxon>Proisotominae</taxon>
        <taxon>Folsomia</taxon>
    </lineage>
</organism>
<dbReference type="InterPro" id="IPR000602">
    <property type="entry name" value="Glyco_hydro_38_N"/>
</dbReference>
<dbReference type="GO" id="GO:0046872">
    <property type="term" value="F:metal ion binding"/>
    <property type="evidence" value="ECO:0007669"/>
    <property type="project" value="UniProtKB-KW"/>
</dbReference>
<evidence type="ECO:0000313" key="8">
    <source>
        <dbReference type="EMBL" id="OXA52001.1"/>
    </source>
</evidence>
<dbReference type="SUPFAM" id="SSF88713">
    <property type="entry name" value="Glycoside hydrolase/deacetylase"/>
    <property type="match status" value="1"/>
</dbReference>
<evidence type="ECO:0000256" key="1">
    <source>
        <dbReference type="ARBA" id="ARBA00000365"/>
    </source>
</evidence>
<protein>
    <recommendedName>
        <fullName evidence="3">alpha-mannosidase</fullName>
        <ecNumber evidence="3">3.2.1.24</ecNumber>
    </recommendedName>
</protein>
<dbReference type="InterPro" id="IPR011682">
    <property type="entry name" value="Glyco_hydro_38_C"/>
</dbReference>
<comment type="similarity">
    <text evidence="2">Belongs to the glycosyl hydrolase 38 family.</text>
</comment>
<dbReference type="GO" id="GO:0004559">
    <property type="term" value="F:alpha-mannosidase activity"/>
    <property type="evidence" value="ECO:0007669"/>
    <property type="project" value="UniProtKB-EC"/>
</dbReference>
<dbReference type="Proteomes" id="UP000198287">
    <property type="component" value="Unassembled WGS sequence"/>
</dbReference>
<dbReference type="Gene3D" id="3.20.110.10">
    <property type="entry name" value="Glycoside hydrolase 38, N terminal domain"/>
    <property type="match status" value="1"/>
</dbReference>
<dbReference type="InterPro" id="IPR027291">
    <property type="entry name" value="Glyco_hydro_38_N_sf"/>
</dbReference>
<dbReference type="Pfam" id="PF07748">
    <property type="entry name" value="Glyco_hydro_38C"/>
    <property type="match status" value="1"/>
</dbReference>
<gene>
    <name evidence="8" type="ORF">Fcan01_13240</name>
</gene>
<dbReference type="EC" id="3.2.1.24" evidence="3"/>
<dbReference type="SUPFAM" id="SSF88688">
    <property type="entry name" value="Families 57/38 glycoside transferase middle domain"/>
    <property type="match status" value="1"/>
</dbReference>
<name>A0A226E549_FOLCA</name>
<dbReference type="InterPro" id="IPR041147">
    <property type="entry name" value="GH38_C"/>
</dbReference>
<dbReference type="PANTHER" id="PTHR46017">
    <property type="entry name" value="ALPHA-MANNOSIDASE 2C1"/>
    <property type="match status" value="1"/>
</dbReference>
<dbReference type="InterPro" id="IPR028995">
    <property type="entry name" value="Glyco_hydro_57/38_cen_sf"/>
</dbReference>
<dbReference type="InterPro" id="IPR015341">
    <property type="entry name" value="Glyco_hydro_38_cen"/>
</dbReference>
<comment type="catalytic activity">
    <reaction evidence="1">
        <text>Hydrolysis of terminal, non-reducing alpha-D-mannose residues in alpha-D-mannosides.</text>
        <dbReference type="EC" id="3.2.1.24"/>
    </reaction>
</comment>
<dbReference type="GO" id="GO:0009313">
    <property type="term" value="P:oligosaccharide catabolic process"/>
    <property type="evidence" value="ECO:0007669"/>
    <property type="project" value="TreeGrafter"/>
</dbReference>
<keyword evidence="5" id="KW-0378">Hydrolase</keyword>
<evidence type="ECO:0000256" key="4">
    <source>
        <dbReference type="ARBA" id="ARBA00022723"/>
    </source>
</evidence>
<dbReference type="GO" id="GO:0006013">
    <property type="term" value="P:mannose metabolic process"/>
    <property type="evidence" value="ECO:0007669"/>
    <property type="project" value="InterPro"/>
</dbReference>
<comment type="caution">
    <text evidence="8">The sequence shown here is derived from an EMBL/GenBank/DDBJ whole genome shotgun (WGS) entry which is preliminary data.</text>
</comment>
<dbReference type="Pfam" id="PF09261">
    <property type="entry name" value="Alpha-mann_mid"/>
    <property type="match status" value="1"/>
</dbReference>
<keyword evidence="6" id="KW-0326">Glycosidase</keyword>
<dbReference type="FunFam" id="1.20.1270.50:FF:000004">
    <property type="entry name" value="alpha-mannosidase 2C1 isoform X1"/>
    <property type="match status" value="1"/>
</dbReference>